<keyword evidence="3" id="KW-0687">Ribonucleoprotein</keyword>
<feature type="non-terminal residue" evidence="4">
    <location>
        <position position="1"/>
    </location>
</feature>
<dbReference type="Proteomes" id="UP001153365">
    <property type="component" value="Unassembled WGS sequence"/>
</dbReference>
<evidence type="ECO:0000256" key="3">
    <source>
        <dbReference type="ARBA" id="ARBA00023274"/>
    </source>
</evidence>
<evidence type="ECO:0000256" key="1">
    <source>
        <dbReference type="ARBA" id="ARBA00006700"/>
    </source>
</evidence>
<name>A0AAV0B347_PHAPC</name>
<evidence type="ECO:0000313" key="5">
    <source>
        <dbReference type="Proteomes" id="UP001153365"/>
    </source>
</evidence>
<reference evidence="4" key="1">
    <citation type="submission" date="2022-06" db="EMBL/GenBank/DDBJ databases">
        <authorList>
            <consortium name="SYNGENTA / RWTH Aachen University"/>
        </authorList>
    </citation>
    <scope>NUCLEOTIDE SEQUENCE</scope>
</reference>
<proteinExistence type="inferred from homology"/>
<dbReference type="GO" id="GO:1990904">
    <property type="term" value="C:ribonucleoprotein complex"/>
    <property type="evidence" value="ECO:0007669"/>
    <property type="project" value="UniProtKB-KW"/>
</dbReference>
<dbReference type="Gene3D" id="3.30.70.330">
    <property type="match status" value="1"/>
</dbReference>
<dbReference type="SUPFAM" id="SSF54189">
    <property type="entry name" value="Ribosomal proteins S24e, L23 and L15e"/>
    <property type="match status" value="1"/>
</dbReference>
<evidence type="ECO:0000313" key="4">
    <source>
        <dbReference type="EMBL" id="CAH7676765.1"/>
    </source>
</evidence>
<dbReference type="GO" id="GO:0006412">
    <property type="term" value="P:translation"/>
    <property type="evidence" value="ECO:0007669"/>
    <property type="project" value="InterPro"/>
</dbReference>
<dbReference type="PANTHER" id="PTHR11620">
    <property type="entry name" value="60S RIBOSOMAL PROTEIN L23A"/>
    <property type="match status" value="1"/>
</dbReference>
<dbReference type="InterPro" id="IPR013025">
    <property type="entry name" value="Ribosomal_uL23-like"/>
</dbReference>
<dbReference type="EMBL" id="CALTRL010002788">
    <property type="protein sequence ID" value="CAH7676765.1"/>
    <property type="molecule type" value="Genomic_DNA"/>
</dbReference>
<sequence>PTILWLSQKPKYPQTSVPHATRMDAYQTIAQPLNTERTMKKIKDNNHLLFIVDNKVCQDKVLEITILDSSMVMCPAQWEEQLRFEWDVKYDRKNCATLV</sequence>
<accession>A0AAV0B347</accession>
<dbReference type="InterPro" id="IPR012677">
    <property type="entry name" value="Nucleotide-bd_a/b_plait_sf"/>
</dbReference>
<comment type="similarity">
    <text evidence="1">Belongs to the universal ribosomal protein uL23 family.</text>
</comment>
<protein>
    <submittedName>
        <fullName evidence="4">Uncharacterized protein</fullName>
    </submittedName>
</protein>
<comment type="caution">
    <text evidence="4">The sequence shown here is derived from an EMBL/GenBank/DDBJ whole genome shotgun (WGS) entry which is preliminary data.</text>
</comment>
<dbReference type="GO" id="GO:0003735">
    <property type="term" value="F:structural constituent of ribosome"/>
    <property type="evidence" value="ECO:0007669"/>
    <property type="project" value="InterPro"/>
</dbReference>
<gene>
    <name evidence="4" type="ORF">PPACK8108_LOCUS11861</name>
</gene>
<keyword evidence="5" id="KW-1185">Reference proteome</keyword>
<dbReference type="InterPro" id="IPR012678">
    <property type="entry name" value="Ribosomal_uL23/eL15/eS24_sf"/>
</dbReference>
<dbReference type="AlphaFoldDB" id="A0AAV0B347"/>
<organism evidence="4 5">
    <name type="scientific">Phakopsora pachyrhizi</name>
    <name type="common">Asian soybean rust disease fungus</name>
    <dbReference type="NCBI Taxonomy" id="170000"/>
    <lineage>
        <taxon>Eukaryota</taxon>
        <taxon>Fungi</taxon>
        <taxon>Dikarya</taxon>
        <taxon>Basidiomycota</taxon>
        <taxon>Pucciniomycotina</taxon>
        <taxon>Pucciniomycetes</taxon>
        <taxon>Pucciniales</taxon>
        <taxon>Phakopsoraceae</taxon>
        <taxon>Phakopsora</taxon>
    </lineage>
</organism>
<evidence type="ECO:0000256" key="2">
    <source>
        <dbReference type="ARBA" id="ARBA00022980"/>
    </source>
</evidence>
<dbReference type="GO" id="GO:0005840">
    <property type="term" value="C:ribosome"/>
    <property type="evidence" value="ECO:0007669"/>
    <property type="project" value="UniProtKB-KW"/>
</dbReference>
<keyword evidence="2" id="KW-0689">Ribosomal protein</keyword>